<evidence type="ECO:0000313" key="7">
    <source>
        <dbReference type="Proteomes" id="UP000010301"/>
    </source>
</evidence>
<gene>
    <name evidence="6" type="ORF">HMPREF0044_1045</name>
</gene>
<dbReference type="HOGENOM" id="CLU_000604_1_11_11"/>
<comment type="caution">
    <text evidence="6">The sequence shown here is derived from an EMBL/GenBank/DDBJ whole genome shotgun (WGS) entry which is preliminary data.</text>
</comment>
<name>C0W0G7_9ACTO</name>
<sequence>MNNVVNFSNVSVRRNGNYILHSVDWAIEPGQNWVVLGANGAGKTTLVNLLTGRVFPCYEPASLSTAKVLDYQLGRVDVTDLRTVVGMASSHEHHLFDVHDTVLNTVVSALYGKTIRGREEYDAIDLQRATDLLSILAIEHLRDRIFSSLSQGEAQRVLIARALVTDPQILVLDEPTAGLDMGARELLLMALEEIANDRRAPALVMVTHHVEEIPPGFTHAALMKDGKVLHAGPIAGVLTNDKVSETFGLPLQVELRNGRWSARA</sequence>
<keyword evidence="2" id="KW-0813">Transport</keyword>
<comment type="similarity">
    <text evidence="1">Belongs to the ABC transporter superfamily.</text>
</comment>
<protein>
    <submittedName>
        <fullName evidence="6">ABC transporter, ATP-binding protein</fullName>
    </submittedName>
</protein>
<dbReference type="PANTHER" id="PTHR43553">
    <property type="entry name" value="HEAVY METAL TRANSPORTER"/>
    <property type="match status" value="1"/>
</dbReference>
<dbReference type="GO" id="GO:0042626">
    <property type="term" value="F:ATPase-coupled transmembrane transporter activity"/>
    <property type="evidence" value="ECO:0007669"/>
    <property type="project" value="TreeGrafter"/>
</dbReference>
<dbReference type="STRING" id="525245.HMPREF0044_1045"/>
<dbReference type="Proteomes" id="UP000010301">
    <property type="component" value="Unassembled WGS sequence"/>
</dbReference>
<dbReference type="PANTHER" id="PTHR43553:SF3">
    <property type="entry name" value="ABC TRANSPORTER ATP-BINDING PROTEIN MODF"/>
    <property type="match status" value="1"/>
</dbReference>
<dbReference type="RefSeq" id="WP_006546817.1">
    <property type="nucleotide sequence ID" value="NZ_DS999543.1"/>
</dbReference>
<evidence type="ECO:0000313" key="6">
    <source>
        <dbReference type="EMBL" id="EEH64026.1"/>
    </source>
</evidence>
<feature type="domain" description="ABC transporter" evidence="5">
    <location>
        <begin position="5"/>
        <end position="250"/>
    </location>
</feature>
<keyword evidence="7" id="KW-1185">Reference proteome</keyword>
<dbReference type="Gene3D" id="3.40.50.300">
    <property type="entry name" value="P-loop containing nucleotide triphosphate hydrolases"/>
    <property type="match status" value="1"/>
</dbReference>
<proteinExistence type="inferred from homology"/>
<dbReference type="GO" id="GO:0016887">
    <property type="term" value="F:ATP hydrolysis activity"/>
    <property type="evidence" value="ECO:0007669"/>
    <property type="project" value="InterPro"/>
</dbReference>
<dbReference type="InterPro" id="IPR027417">
    <property type="entry name" value="P-loop_NTPase"/>
</dbReference>
<evidence type="ECO:0000256" key="2">
    <source>
        <dbReference type="ARBA" id="ARBA00022448"/>
    </source>
</evidence>
<dbReference type="EMBL" id="ACFG01000030">
    <property type="protein sequence ID" value="EEH64026.1"/>
    <property type="molecule type" value="Genomic_DNA"/>
</dbReference>
<evidence type="ECO:0000256" key="4">
    <source>
        <dbReference type="ARBA" id="ARBA00022840"/>
    </source>
</evidence>
<dbReference type="PROSITE" id="PS50893">
    <property type="entry name" value="ABC_TRANSPORTER_2"/>
    <property type="match status" value="1"/>
</dbReference>
<evidence type="ECO:0000256" key="3">
    <source>
        <dbReference type="ARBA" id="ARBA00022741"/>
    </source>
</evidence>
<evidence type="ECO:0000256" key="1">
    <source>
        <dbReference type="ARBA" id="ARBA00005417"/>
    </source>
</evidence>
<keyword evidence="3" id="KW-0547">Nucleotide-binding</keyword>
<dbReference type="InterPro" id="IPR003439">
    <property type="entry name" value="ABC_transporter-like_ATP-bd"/>
</dbReference>
<dbReference type="Pfam" id="PF00005">
    <property type="entry name" value="ABC_tran"/>
    <property type="match status" value="1"/>
</dbReference>
<dbReference type="AlphaFoldDB" id="C0W0G7"/>
<dbReference type="eggNOG" id="COG1119">
    <property type="taxonomic scope" value="Bacteria"/>
</dbReference>
<dbReference type="SUPFAM" id="SSF52540">
    <property type="entry name" value="P-loop containing nucleoside triphosphate hydrolases"/>
    <property type="match status" value="1"/>
</dbReference>
<dbReference type="InterPro" id="IPR017871">
    <property type="entry name" value="ABC_transporter-like_CS"/>
</dbReference>
<dbReference type="GO" id="GO:0005524">
    <property type="term" value="F:ATP binding"/>
    <property type="evidence" value="ECO:0007669"/>
    <property type="project" value="UniProtKB-KW"/>
</dbReference>
<dbReference type="GO" id="GO:0043190">
    <property type="term" value="C:ATP-binding cassette (ABC) transporter complex"/>
    <property type="evidence" value="ECO:0007669"/>
    <property type="project" value="TreeGrafter"/>
</dbReference>
<dbReference type="InterPro" id="IPR003593">
    <property type="entry name" value="AAA+_ATPase"/>
</dbReference>
<reference evidence="6 7" key="1">
    <citation type="submission" date="2009-01" db="EMBL/GenBank/DDBJ databases">
        <authorList>
            <person name="Qin X."/>
            <person name="Bachman B."/>
            <person name="Battles P."/>
            <person name="Bell A."/>
            <person name="Bess C."/>
            <person name="Bickham C."/>
            <person name="Chaboub L."/>
            <person name="Chen D."/>
            <person name="Coyle M."/>
            <person name="Deiros D.R."/>
            <person name="Dinh H."/>
            <person name="Forbes L."/>
            <person name="Fowler G."/>
            <person name="Francisco L."/>
            <person name="Fu Q."/>
            <person name="Gubbala S."/>
            <person name="Hale W."/>
            <person name="Han Y."/>
            <person name="Hemphill L."/>
            <person name="Highlander S.K."/>
            <person name="Hirani K."/>
            <person name="Hogues M."/>
            <person name="Jackson L."/>
            <person name="Jakkamsetti A."/>
            <person name="Javaid M."/>
            <person name="Jiang H."/>
            <person name="Korchina V."/>
            <person name="Kovar C."/>
            <person name="Lara F."/>
            <person name="Lee S."/>
            <person name="Mata R."/>
            <person name="Mathew T."/>
            <person name="Moen C."/>
            <person name="Morales K."/>
            <person name="Munidasa M."/>
            <person name="Nazareth L."/>
            <person name="Ngo R."/>
            <person name="Nguyen L."/>
            <person name="Okwuonu G."/>
            <person name="Ongeri F."/>
            <person name="Patil S."/>
            <person name="Petrosino J."/>
            <person name="Pham C."/>
            <person name="Pham P."/>
            <person name="Pu L.-L."/>
            <person name="Puazo M."/>
            <person name="Raj R."/>
            <person name="Reid J."/>
            <person name="Rouhana J."/>
            <person name="Saada N."/>
            <person name="Shang Y."/>
            <person name="Simmons D."/>
            <person name="Thornton R."/>
            <person name="Warren J."/>
            <person name="Weissenberger G."/>
            <person name="Zhang J."/>
            <person name="Zhang L."/>
            <person name="Zhou C."/>
            <person name="Zhu D."/>
            <person name="Muzny D."/>
            <person name="Worley K."/>
            <person name="Gibbs R."/>
        </authorList>
    </citation>
    <scope>NUCLEOTIDE SEQUENCE [LARGE SCALE GENOMIC DNA]</scope>
    <source>
        <strain evidence="6 7">DSM 15436</strain>
    </source>
</reference>
<dbReference type="SMART" id="SM00382">
    <property type="entry name" value="AAA"/>
    <property type="match status" value="1"/>
</dbReference>
<evidence type="ECO:0000259" key="5">
    <source>
        <dbReference type="PROSITE" id="PS50893"/>
    </source>
</evidence>
<accession>C0W0G7</accession>
<dbReference type="PROSITE" id="PS00211">
    <property type="entry name" value="ABC_TRANSPORTER_1"/>
    <property type="match status" value="1"/>
</dbReference>
<dbReference type="OrthoDB" id="9789994at2"/>
<keyword evidence="4 6" id="KW-0067">ATP-binding</keyword>
<dbReference type="InterPro" id="IPR050095">
    <property type="entry name" value="ECF_ABC_transporter_ATP-bd"/>
</dbReference>
<organism evidence="6 7">
    <name type="scientific">Gleimia coleocanis DSM 15436</name>
    <dbReference type="NCBI Taxonomy" id="525245"/>
    <lineage>
        <taxon>Bacteria</taxon>
        <taxon>Bacillati</taxon>
        <taxon>Actinomycetota</taxon>
        <taxon>Actinomycetes</taxon>
        <taxon>Actinomycetales</taxon>
        <taxon>Actinomycetaceae</taxon>
        <taxon>Gleimia</taxon>
    </lineage>
</organism>